<evidence type="ECO:0000313" key="2">
    <source>
        <dbReference type="EMBL" id="MCG6659840.1"/>
    </source>
</evidence>
<organism evidence="2 3">
    <name type="scientific">Billgrantia campisalis</name>
    <dbReference type="NCBI Taxonomy" id="74661"/>
    <lineage>
        <taxon>Bacteria</taxon>
        <taxon>Pseudomonadati</taxon>
        <taxon>Pseudomonadota</taxon>
        <taxon>Gammaproteobacteria</taxon>
        <taxon>Oceanospirillales</taxon>
        <taxon>Halomonadaceae</taxon>
        <taxon>Billgrantia</taxon>
    </lineage>
</organism>
<accession>A0ABS9PDI9</accession>
<dbReference type="EMBL" id="JABFUC010000024">
    <property type="protein sequence ID" value="MCG6659840.1"/>
    <property type="molecule type" value="Genomic_DNA"/>
</dbReference>
<dbReference type="RefSeq" id="WP_238979110.1">
    <property type="nucleotide sequence ID" value="NZ_JABFUC010000024.1"/>
</dbReference>
<sequence>MTDTPDTSTDDAPLEGPIPPATRTALLAELEAFEHLLFEPMTQADLDALYALYDQWQTTLGDSPEAIALCDALDDVIGAGIEDDGAGDDTIERAYLALVATVQEGGR</sequence>
<comment type="caution">
    <text evidence="2">The sequence shown here is derived from an EMBL/GenBank/DDBJ whole genome shotgun (WGS) entry which is preliminary data.</text>
</comment>
<proteinExistence type="predicted"/>
<evidence type="ECO:0000313" key="3">
    <source>
        <dbReference type="Proteomes" id="UP000814385"/>
    </source>
</evidence>
<name>A0ABS9PDI9_9GAMM</name>
<feature type="region of interest" description="Disordered" evidence="1">
    <location>
        <begin position="1"/>
        <end position="20"/>
    </location>
</feature>
<evidence type="ECO:0000256" key="1">
    <source>
        <dbReference type="SAM" id="MobiDB-lite"/>
    </source>
</evidence>
<protein>
    <submittedName>
        <fullName evidence="2">Uncharacterized protein</fullName>
    </submittedName>
</protein>
<keyword evidence="3" id="KW-1185">Reference proteome</keyword>
<reference evidence="2 3" key="1">
    <citation type="submission" date="2020-05" db="EMBL/GenBank/DDBJ databases">
        <title>Comparative genomic analysis of denitrifying bacteria from Halomonas genus.</title>
        <authorList>
            <person name="Wang L."/>
            <person name="Shao Z."/>
        </authorList>
    </citation>
    <scope>NUCLEOTIDE SEQUENCE [LARGE SCALE GENOMIC DNA]</scope>
    <source>
        <strain evidence="2 3">A4</strain>
    </source>
</reference>
<dbReference type="Proteomes" id="UP000814385">
    <property type="component" value="Unassembled WGS sequence"/>
</dbReference>
<gene>
    <name evidence="2" type="ORF">HOP52_19025</name>
</gene>